<dbReference type="AlphaFoldDB" id="A0AAU7W6U9"/>
<keyword evidence="1" id="KW-1133">Transmembrane helix</keyword>
<feature type="transmembrane region" description="Helical" evidence="1">
    <location>
        <begin position="39"/>
        <end position="64"/>
    </location>
</feature>
<name>A0AAU7W6U9_9MICO</name>
<evidence type="ECO:0000313" key="2">
    <source>
        <dbReference type="EMBL" id="XBX81617.1"/>
    </source>
</evidence>
<dbReference type="EMBL" id="CP158374">
    <property type="protein sequence ID" value="XBX81617.1"/>
    <property type="molecule type" value="Genomic_DNA"/>
</dbReference>
<accession>A0AAU7W6U9</accession>
<keyword evidence="1" id="KW-0472">Membrane</keyword>
<organism evidence="2">
    <name type="scientific">Agromyces sp. G08B096</name>
    <dbReference type="NCBI Taxonomy" id="3156399"/>
    <lineage>
        <taxon>Bacteria</taxon>
        <taxon>Bacillati</taxon>
        <taxon>Actinomycetota</taxon>
        <taxon>Actinomycetes</taxon>
        <taxon>Micrococcales</taxon>
        <taxon>Microbacteriaceae</taxon>
        <taxon>Agromyces</taxon>
    </lineage>
</organism>
<feature type="transmembrane region" description="Helical" evidence="1">
    <location>
        <begin position="7"/>
        <end position="27"/>
    </location>
</feature>
<keyword evidence="1" id="KW-0812">Transmembrane</keyword>
<dbReference type="RefSeq" id="WP_350347639.1">
    <property type="nucleotide sequence ID" value="NZ_CP158374.1"/>
</dbReference>
<reference evidence="2" key="1">
    <citation type="submission" date="2024-05" db="EMBL/GenBank/DDBJ databases">
        <authorList>
            <person name="Yu L."/>
        </authorList>
    </citation>
    <scope>NUCLEOTIDE SEQUENCE</scope>
    <source>
        <strain evidence="2">G08B096</strain>
    </source>
</reference>
<feature type="transmembrane region" description="Helical" evidence="1">
    <location>
        <begin position="139"/>
        <end position="161"/>
    </location>
</feature>
<protein>
    <submittedName>
        <fullName evidence="2">Uncharacterized protein</fullName>
    </submittedName>
</protein>
<evidence type="ECO:0000256" key="1">
    <source>
        <dbReference type="SAM" id="Phobius"/>
    </source>
</evidence>
<gene>
    <name evidence="2" type="ORF">ABIQ69_13490</name>
</gene>
<feature type="transmembrane region" description="Helical" evidence="1">
    <location>
        <begin position="92"/>
        <end position="119"/>
    </location>
</feature>
<sequence length="189" mass="19749">MTLAPIARTWLTITAGSVPLLALLLVPELMRSRAGSEQLLMIGMLLLLALLVAAFVAAPVFAALADPAPGRWTPGTAFRSTRRVWRRRPAGAWLALGVSLAGYAAAQVVGYAVGAAVPAVSDNPAFAEGGTEPRWLIDYPAYALQAVVIYLVTTLALTWYARRIRALALELGPAPSAATATATGRTVGA</sequence>
<proteinExistence type="predicted"/>